<evidence type="ECO:0000313" key="2">
    <source>
        <dbReference type="Proteomes" id="UP000600080"/>
    </source>
</evidence>
<dbReference type="InterPro" id="IPR050563">
    <property type="entry name" value="4-hydroxybenzoyl-CoA_TE"/>
</dbReference>
<organism evidence="1 2">
    <name type="scientific">Streptomyces kronopolitis</name>
    <dbReference type="NCBI Taxonomy" id="1612435"/>
    <lineage>
        <taxon>Bacteria</taxon>
        <taxon>Bacillati</taxon>
        <taxon>Actinomycetota</taxon>
        <taxon>Actinomycetes</taxon>
        <taxon>Kitasatosporales</taxon>
        <taxon>Streptomycetaceae</taxon>
        <taxon>Streptomyces</taxon>
    </lineage>
</organism>
<dbReference type="PANTHER" id="PTHR31793:SF2">
    <property type="entry name" value="BLR1345 PROTEIN"/>
    <property type="match status" value="1"/>
</dbReference>
<keyword evidence="2" id="KW-1185">Reference proteome</keyword>
<accession>A0ABQ2IWP8</accession>
<dbReference type="PANTHER" id="PTHR31793">
    <property type="entry name" value="4-HYDROXYBENZOYL-COA THIOESTERASE FAMILY MEMBER"/>
    <property type="match status" value="1"/>
</dbReference>
<proteinExistence type="predicted"/>
<gene>
    <name evidence="1" type="ORF">GCM10012285_04260</name>
</gene>
<dbReference type="EMBL" id="BMND01000002">
    <property type="protein sequence ID" value="GGN33325.1"/>
    <property type="molecule type" value="Genomic_DNA"/>
</dbReference>
<dbReference type="Proteomes" id="UP000600080">
    <property type="component" value="Unassembled WGS sequence"/>
</dbReference>
<protein>
    <submittedName>
        <fullName evidence="1">4-hydroxybenzoyl-CoA thioesterase</fullName>
    </submittedName>
</protein>
<reference evidence="2" key="1">
    <citation type="journal article" date="2019" name="Int. J. Syst. Evol. Microbiol.">
        <title>The Global Catalogue of Microorganisms (GCM) 10K type strain sequencing project: providing services to taxonomists for standard genome sequencing and annotation.</title>
        <authorList>
            <consortium name="The Broad Institute Genomics Platform"/>
            <consortium name="The Broad Institute Genome Sequencing Center for Infectious Disease"/>
            <person name="Wu L."/>
            <person name="Ma J."/>
        </authorList>
    </citation>
    <scope>NUCLEOTIDE SEQUENCE [LARGE SCALE GENOMIC DNA]</scope>
    <source>
        <strain evidence="2">CGMCC 4.7323</strain>
    </source>
</reference>
<sequence>MSNHPPEHLPPEGLPLFRRTVQDDWIDYNGHLSEAYYVLVFGFATDALMAAAGLGPSYRERSGCSLYTVETHVRYLREVARGTELTVRTTVLGVDGKKLRFLHEMFAGEPTGEPVATGEQFTLHVDRAAGRSVPLPEATRAFLAGLVAPAPPWAGHGIREV</sequence>
<dbReference type="Pfam" id="PF13279">
    <property type="entry name" value="4HBT_2"/>
    <property type="match status" value="1"/>
</dbReference>
<dbReference type="Gene3D" id="3.10.129.10">
    <property type="entry name" value="Hotdog Thioesterase"/>
    <property type="match status" value="1"/>
</dbReference>
<name>A0ABQ2IWP8_9ACTN</name>
<dbReference type="SUPFAM" id="SSF54637">
    <property type="entry name" value="Thioesterase/thiol ester dehydrase-isomerase"/>
    <property type="match status" value="1"/>
</dbReference>
<dbReference type="InterPro" id="IPR029069">
    <property type="entry name" value="HotDog_dom_sf"/>
</dbReference>
<evidence type="ECO:0000313" key="1">
    <source>
        <dbReference type="EMBL" id="GGN33325.1"/>
    </source>
</evidence>
<comment type="caution">
    <text evidence="1">The sequence shown here is derived from an EMBL/GenBank/DDBJ whole genome shotgun (WGS) entry which is preliminary data.</text>
</comment>
<dbReference type="RefSeq" id="WP_189095777.1">
    <property type="nucleotide sequence ID" value="NZ_BMND01000002.1"/>
</dbReference>
<dbReference type="CDD" id="cd00586">
    <property type="entry name" value="4HBT"/>
    <property type="match status" value="1"/>
</dbReference>
<dbReference type="GeneID" id="301546323"/>